<feature type="domain" description="Histidine kinase/HSP90-like ATPase" evidence="2">
    <location>
        <begin position="330"/>
        <end position="428"/>
    </location>
</feature>
<dbReference type="SUPFAM" id="SSF55874">
    <property type="entry name" value="ATPase domain of HSP90 chaperone/DNA topoisomerase II/histidine kinase"/>
    <property type="match status" value="1"/>
</dbReference>
<keyword evidence="3" id="KW-0808">Transferase</keyword>
<dbReference type="RefSeq" id="WP_109731037.1">
    <property type="nucleotide sequence ID" value="NZ_BAAACK010000018.1"/>
</dbReference>
<keyword evidence="3" id="KW-0418">Kinase</keyword>
<keyword evidence="4" id="KW-1185">Reference proteome</keyword>
<dbReference type="InterPro" id="IPR010559">
    <property type="entry name" value="Sig_transdc_His_kin_internal"/>
</dbReference>
<dbReference type="InterPro" id="IPR036890">
    <property type="entry name" value="HATPase_C_sf"/>
</dbReference>
<dbReference type="AlphaFoldDB" id="A0A2Y9BH61"/>
<dbReference type="EMBL" id="QGDL01000005">
    <property type="protein sequence ID" value="PWJ29908.1"/>
    <property type="molecule type" value="Genomic_DNA"/>
</dbReference>
<dbReference type="SMART" id="SM00387">
    <property type="entry name" value="HATPase_c"/>
    <property type="match status" value="1"/>
</dbReference>
<accession>A0A2Y9BH61</accession>
<feature type="transmembrane region" description="Helical" evidence="1">
    <location>
        <begin position="80"/>
        <end position="100"/>
    </location>
</feature>
<dbReference type="InterPro" id="IPR003594">
    <property type="entry name" value="HATPase_dom"/>
</dbReference>
<dbReference type="PANTHER" id="PTHR34220">
    <property type="entry name" value="SENSOR HISTIDINE KINASE YPDA"/>
    <property type="match status" value="1"/>
</dbReference>
<evidence type="ECO:0000259" key="2">
    <source>
        <dbReference type="SMART" id="SM00387"/>
    </source>
</evidence>
<evidence type="ECO:0000313" key="3">
    <source>
        <dbReference type="EMBL" id="PWJ29908.1"/>
    </source>
</evidence>
<feature type="transmembrane region" description="Helical" evidence="1">
    <location>
        <begin position="148"/>
        <end position="169"/>
    </location>
</feature>
<organism evidence="3 4">
    <name type="scientific">Faecalicatena orotica</name>
    <dbReference type="NCBI Taxonomy" id="1544"/>
    <lineage>
        <taxon>Bacteria</taxon>
        <taxon>Bacillati</taxon>
        <taxon>Bacillota</taxon>
        <taxon>Clostridia</taxon>
        <taxon>Lachnospirales</taxon>
        <taxon>Lachnospiraceae</taxon>
        <taxon>Faecalicatena</taxon>
    </lineage>
</organism>
<feature type="transmembrane region" description="Helical" evidence="1">
    <location>
        <begin position="112"/>
        <end position="136"/>
    </location>
</feature>
<dbReference type="GO" id="GO:0000155">
    <property type="term" value="F:phosphorelay sensor kinase activity"/>
    <property type="evidence" value="ECO:0007669"/>
    <property type="project" value="InterPro"/>
</dbReference>
<dbReference type="GO" id="GO:0016020">
    <property type="term" value="C:membrane"/>
    <property type="evidence" value="ECO:0007669"/>
    <property type="project" value="InterPro"/>
</dbReference>
<dbReference type="Pfam" id="PF06580">
    <property type="entry name" value="His_kinase"/>
    <property type="match status" value="1"/>
</dbReference>
<dbReference type="PANTHER" id="PTHR34220:SF7">
    <property type="entry name" value="SENSOR HISTIDINE KINASE YPDA"/>
    <property type="match status" value="1"/>
</dbReference>
<feature type="transmembrane region" description="Helical" evidence="1">
    <location>
        <begin position="39"/>
        <end position="60"/>
    </location>
</feature>
<feature type="transmembrane region" description="Helical" evidence="1">
    <location>
        <begin position="181"/>
        <end position="207"/>
    </location>
</feature>
<gene>
    <name evidence="3" type="ORF">A8806_105211</name>
</gene>
<proteinExistence type="predicted"/>
<keyword evidence="1" id="KW-0812">Transmembrane</keyword>
<evidence type="ECO:0000313" key="4">
    <source>
        <dbReference type="Proteomes" id="UP000245845"/>
    </source>
</evidence>
<dbReference type="Gene3D" id="3.30.565.10">
    <property type="entry name" value="Histidine kinase-like ATPase, C-terminal domain"/>
    <property type="match status" value="1"/>
</dbReference>
<keyword evidence="1" id="KW-1133">Transmembrane helix</keyword>
<evidence type="ECO:0000256" key="1">
    <source>
        <dbReference type="SAM" id="Phobius"/>
    </source>
</evidence>
<name>A0A2Y9BH61_9FIRM</name>
<dbReference type="OrthoDB" id="9809348at2"/>
<reference evidence="3 4" key="1">
    <citation type="submission" date="2018-05" db="EMBL/GenBank/DDBJ databases">
        <title>The Hungate 1000. A catalogue of reference genomes from the rumen microbiome.</title>
        <authorList>
            <person name="Kelly W."/>
        </authorList>
    </citation>
    <scope>NUCLEOTIDE SEQUENCE [LARGE SCALE GENOMIC DNA]</scope>
    <source>
        <strain evidence="3 4">NLAE-zl-C242</strain>
    </source>
</reference>
<dbReference type="Pfam" id="PF02518">
    <property type="entry name" value="HATPase_c"/>
    <property type="match status" value="1"/>
</dbReference>
<comment type="caution">
    <text evidence="3">The sequence shown here is derived from an EMBL/GenBank/DDBJ whole genome shotgun (WGS) entry which is preliminary data.</text>
</comment>
<keyword evidence="1" id="KW-0472">Membrane</keyword>
<sequence length="430" mass="48478">MSTIGYINVALEFFGGLLSLIFILCLCMSNHTKEKLGRLYIRVLAVNTIVLFCDAAAWLFKGRSGTFCFWAVRTANFCVYVFGYVLLAVFTDYLTGFIASRGAKITRTPLRIMWCFTSLAICLVIVSQFTHMYYFIDNGNIYHRQEWFWVSQMFGVICMLLNSTLLIRYRKWMTGRELGALGAYITMPVIALVIQMFIYGVAVLYLATTLSALCIYISIQVEQSHKLEQEELELEKKRTAIMLSQIQPHFLYNSLSVVKGLCQTDPGQAELAVDHFSDFLRGNMDSLTNPDLIPFEQELLHTQHYLELEQMRFGERVKVVYDTPALQFMVPPLTLQPIVENAVRHGITKCEDGGTVIIATEETPSAYRIIVTDNGAGYNTAKPVKDNARHIGTSNVRKRLQSQCGGELTIQSAVGQGTTAVITIPKEENL</sequence>
<protein>
    <submittedName>
        <fullName evidence="3">Histidine kinase/DNA gyrase B/HSP90-like ATPase</fullName>
    </submittedName>
</protein>
<feature type="transmembrane region" description="Helical" evidence="1">
    <location>
        <begin position="6"/>
        <end position="27"/>
    </location>
</feature>
<dbReference type="Proteomes" id="UP000245845">
    <property type="component" value="Unassembled WGS sequence"/>
</dbReference>
<dbReference type="InterPro" id="IPR050640">
    <property type="entry name" value="Bact_2-comp_sensor_kinase"/>
</dbReference>